<dbReference type="SMART" id="SM00490">
    <property type="entry name" value="HELICc"/>
    <property type="match status" value="1"/>
</dbReference>
<feature type="region of interest" description="Disordered" evidence="11">
    <location>
        <begin position="249"/>
        <end position="277"/>
    </location>
</feature>
<dbReference type="CDD" id="cd18793">
    <property type="entry name" value="SF2_C_SNF"/>
    <property type="match status" value="1"/>
</dbReference>
<dbReference type="Gene3D" id="3.40.50.10810">
    <property type="entry name" value="Tandem AAA-ATPase domain"/>
    <property type="match status" value="1"/>
</dbReference>
<comment type="similarity">
    <text evidence="2">Belongs to the SNF2/RAD54 helicase family.</text>
</comment>
<dbReference type="CDD" id="cd17998">
    <property type="entry name" value="DEXHc_SMARCAD1"/>
    <property type="match status" value="1"/>
</dbReference>
<evidence type="ECO:0000256" key="3">
    <source>
        <dbReference type="ARBA" id="ARBA00012551"/>
    </source>
</evidence>
<dbReference type="InterPro" id="IPR049730">
    <property type="entry name" value="SNF2/RAD54-like_C"/>
</dbReference>
<dbReference type="InterPro" id="IPR038718">
    <property type="entry name" value="SNF2-like_sf"/>
</dbReference>
<feature type="compositionally biased region" description="Basic residues" evidence="11">
    <location>
        <begin position="480"/>
        <end position="492"/>
    </location>
</feature>
<dbReference type="Pfam" id="PF00176">
    <property type="entry name" value="SNF2-rel_dom"/>
    <property type="match status" value="1"/>
</dbReference>
<dbReference type="RefSeq" id="XP_037144928.1">
    <property type="nucleotide sequence ID" value="XM_037289033.1"/>
</dbReference>
<evidence type="ECO:0000256" key="11">
    <source>
        <dbReference type="SAM" id="MobiDB-lite"/>
    </source>
</evidence>
<sequence>MSDYNDNDVQVPESSSPGPVKNLSSSPLKYSEQDGNSTSTSLLRDKFSFSPGSASLKASNAPDLTPNSGAKGNPDMQLSILADEFPDFSPTLVQAVFKSNSFNLKLARERLERIRDQRKSWSAGGKGTNNKRPGTPQSAPTNRLGSIPNSTSRLSSINAETSSKIVVEKQRTSIFDRYSNVMNQRTRPSMTESLVIDEESLAKLGIASQNNTRGPRKRRLVRANDMDSKRQATHLDKAKQNLMNMKMKKRAGISDEDESDEAAMSGAEDLSGEEYEERTPDINIDDQVLEFLNTAGTSDIADLGEANLEKAEAVISHRPYNSLYAFSQTDFTTEKEQESQKQSQQRKNRRGASQKKESERLLEKINQSIKGYNAIDSLIGRCSSYGKLIASQMKRWGVDMEKAANGDLDFMDVDSDDSDVAVVEEFDESEVSATPTPVPDVTALMSTKHRKRKDSNSDFEEDDDVEVEIDTSEDEDYGQIKRKSTPGRRGRPATRGQVKFFKAKPKLLSPTLQLKDYQQTGINWLNLLYHNHMSCILADDMGLGKTCQVIAFFAYLKQINEPGPHLVVVPSSTLENWLREFQKFCPSLKIEPYYGSQQDRAGLREILERTAGQYDVIVTTYNLAAGNKYDISFLRNCQFNVVVYDEGHMLKNSMSERFNKLMRIQGNFRLLLTGTPLQNNLKELMSLLEFIMPNLFESKKDHLATIFKQRARTTDENKGFNPLLAQEAINRAKMMMKPFILRRRKDQVLKHLPAKHRTIEYCEMVKSQRDIYNAEIKLVMEHKKMVQDGTLPDDPKERAKIQKTSSKNLIMALRKASIHPLLFRALYDDKKLDKMSDAILDEPDYAENGNKQYIKEDMSYMTDFELHKLCCSFPNTLSKYQLKNKEWMDSGKISKLCTILEKIIVQKKEKVLIFSLFTQVLDILEKVLSTLNYKFLRLDGSTQVNDRQSLIDKFYEDESIPIFILSTKAGGFGINLVCANNVIIFDQSFNPHDDRQAADRSHRVGQTKEVTITTLITKDSIEEKIFQLAKNKLDLDTHVSEDDQKSQEMLDTKISGILEDIIFDENSTK</sequence>
<evidence type="ECO:0000256" key="10">
    <source>
        <dbReference type="ARBA" id="ARBA00023242"/>
    </source>
</evidence>
<evidence type="ECO:0000256" key="7">
    <source>
        <dbReference type="ARBA" id="ARBA00022840"/>
    </source>
</evidence>
<feature type="compositionally biased region" description="Polar residues" evidence="11">
    <location>
        <begin position="12"/>
        <end position="42"/>
    </location>
</feature>
<evidence type="ECO:0000256" key="5">
    <source>
        <dbReference type="ARBA" id="ARBA00022801"/>
    </source>
</evidence>
<feature type="compositionally biased region" description="Polar residues" evidence="11">
    <location>
        <begin position="128"/>
        <end position="156"/>
    </location>
</feature>
<dbReference type="GO" id="GO:0005524">
    <property type="term" value="F:ATP binding"/>
    <property type="evidence" value="ECO:0007669"/>
    <property type="project" value="UniProtKB-KW"/>
</dbReference>
<keyword evidence="7" id="KW-0067">ATP-binding</keyword>
<gene>
    <name evidence="14" type="ORF">HG535_0E02850</name>
</gene>
<feature type="region of interest" description="Disordered" evidence="11">
    <location>
        <begin position="331"/>
        <end position="359"/>
    </location>
</feature>
<dbReference type="OrthoDB" id="5857104at2759"/>
<feature type="region of interest" description="Disordered" evidence="11">
    <location>
        <begin position="1"/>
        <end position="72"/>
    </location>
</feature>
<keyword evidence="8" id="KW-0156">Chromatin regulator</keyword>
<dbReference type="EC" id="3.6.4.12" evidence="3"/>
<dbReference type="Proteomes" id="UP000509704">
    <property type="component" value="Chromosome 5"/>
</dbReference>
<keyword evidence="4" id="KW-0547">Nucleotide-binding</keyword>
<keyword evidence="15" id="KW-1185">Reference proteome</keyword>
<name>A0A7H9B3G6_ZYGMR</name>
<dbReference type="InterPro" id="IPR001650">
    <property type="entry name" value="Helicase_C-like"/>
</dbReference>
<comment type="subcellular location">
    <subcellularLocation>
        <location evidence="1">Nucleus</location>
    </subcellularLocation>
</comment>
<proteinExistence type="inferred from homology"/>
<feature type="region of interest" description="Disordered" evidence="11">
    <location>
        <begin position="428"/>
        <end position="495"/>
    </location>
</feature>
<dbReference type="FunFam" id="3.40.50.300:FF:002378">
    <property type="entry name" value="ATP-dependent helicase FUN30"/>
    <property type="match status" value="1"/>
</dbReference>
<dbReference type="PANTHER" id="PTHR10799">
    <property type="entry name" value="SNF2/RAD54 HELICASE FAMILY"/>
    <property type="match status" value="1"/>
</dbReference>
<feature type="domain" description="Helicase C-terminal" evidence="13">
    <location>
        <begin position="899"/>
        <end position="1045"/>
    </location>
</feature>
<evidence type="ECO:0000256" key="6">
    <source>
        <dbReference type="ARBA" id="ARBA00022806"/>
    </source>
</evidence>
<dbReference type="PROSITE" id="PS51192">
    <property type="entry name" value="HELICASE_ATP_BIND_1"/>
    <property type="match status" value="1"/>
</dbReference>
<evidence type="ECO:0000256" key="2">
    <source>
        <dbReference type="ARBA" id="ARBA00007025"/>
    </source>
</evidence>
<dbReference type="GO" id="GO:0003677">
    <property type="term" value="F:DNA binding"/>
    <property type="evidence" value="ECO:0007669"/>
    <property type="project" value="UniProtKB-KW"/>
</dbReference>
<dbReference type="GO" id="GO:0005694">
    <property type="term" value="C:chromosome"/>
    <property type="evidence" value="ECO:0007669"/>
    <property type="project" value="UniProtKB-ARBA"/>
</dbReference>
<evidence type="ECO:0000259" key="13">
    <source>
        <dbReference type="PROSITE" id="PS51194"/>
    </source>
</evidence>
<evidence type="ECO:0000256" key="1">
    <source>
        <dbReference type="ARBA" id="ARBA00004123"/>
    </source>
</evidence>
<evidence type="ECO:0000256" key="8">
    <source>
        <dbReference type="ARBA" id="ARBA00022853"/>
    </source>
</evidence>
<keyword evidence="9" id="KW-0238">DNA-binding</keyword>
<keyword evidence="5" id="KW-0378">Hydrolase</keyword>
<dbReference type="GO" id="GO:0005634">
    <property type="term" value="C:nucleus"/>
    <property type="evidence" value="ECO:0007669"/>
    <property type="project" value="UniProtKB-SubCell"/>
</dbReference>
<dbReference type="PROSITE" id="PS51194">
    <property type="entry name" value="HELICASE_CTER"/>
    <property type="match status" value="1"/>
</dbReference>
<accession>A0A7H9B3G6</accession>
<dbReference type="SUPFAM" id="SSF52540">
    <property type="entry name" value="P-loop containing nucleoside triphosphate hydrolases"/>
    <property type="match status" value="2"/>
</dbReference>
<protein>
    <recommendedName>
        <fullName evidence="3">DNA helicase</fullName>
        <ecNumber evidence="3">3.6.4.12</ecNumber>
    </recommendedName>
</protein>
<reference evidence="14 15" key="1">
    <citation type="submission" date="2020-07" db="EMBL/GenBank/DDBJ databases">
        <title>The yeast mating-type switching endonuclease HO is a domesticated member of an unorthodox homing genetic element family.</title>
        <authorList>
            <person name="Coughlan A.Y."/>
            <person name="Lombardi L."/>
            <person name="Braun-Galleani S."/>
            <person name="Martos A.R."/>
            <person name="Galeote V."/>
            <person name="Bigey F."/>
            <person name="Dequin S."/>
            <person name="Byrne K.P."/>
            <person name="Wolfe K.H."/>
        </authorList>
    </citation>
    <scope>NUCLEOTIDE SEQUENCE [LARGE SCALE GENOMIC DNA]</scope>
    <source>
        <strain evidence="14 15">NRRL Y-6702</strain>
    </source>
</reference>
<dbReference type="GO" id="GO:0016787">
    <property type="term" value="F:hydrolase activity"/>
    <property type="evidence" value="ECO:0007669"/>
    <property type="project" value="UniProtKB-KW"/>
</dbReference>
<dbReference type="FunFam" id="3.40.50.10810:FF:000014">
    <property type="entry name" value="SWI/SNF-related matrix-associated actin-dependent regulator of chromatin subfamily A containing DEAD/H box 1"/>
    <property type="match status" value="1"/>
</dbReference>
<feature type="compositionally biased region" description="Basic residues" evidence="11">
    <location>
        <begin position="344"/>
        <end position="353"/>
    </location>
</feature>
<evidence type="ECO:0000259" key="12">
    <source>
        <dbReference type="PROSITE" id="PS51192"/>
    </source>
</evidence>
<evidence type="ECO:0000256" key="9">
    <source>
        <dbReference type="ARBA" id="ARBA00023125"/>
    </source>
</evidence>
<dbReference type="SMART" id="SM00487">
    <property type="entry name" value="DEXDc"/>
    <property type="match status" value="1"/>
</dbReference>
<keyword evidence="10" id="KW-0539">Nucleus</keyword>
<dbReference type="Pfam" id="PF00271">
    <property type="entry name" value="Helicase_C"/>
    <property type="match status" value="1"/>
</dbReference>
<dbReference type="GO" id="GO:0003678">
    <property type="term" value="F:DNA helicase activity"/>
    <property type="evidence" value="ECO:0007669"/>
    <property type="project" value="UniProtKB-EC"/>
</dbReference>
<dbReference type="InterPro" id="IPR027417">
    <property type="entry name" value="P-loop_NTPase"/>
</dbReference>
<dbReference type="GeneID" id="59236943"/>
<dbReference type="KEGG" id="zmk:HG535_0E02850"/>
<dbReference type="GO" id="GO:0140658">
    <property type="term" value="F:ATP-dependent chromatin remodeler activity"/>
    <property type="evidence" value="ECO:0007669"/>
    <property type="project" value="UniProtKB-ARBA"/>
</dbReference>
<evidence type="ECO:0000313" key="14">
    <source>
        <dbReference type="EMBL" id="QLG73201.1"/>
    </source>
</evidence>
<evidence type="ECO:0000256" key="4">
    <source>
        <dbReference type="ARBA" id="ARBA00022741"/>
    </source>
</evidence>
<dbReference type="EMBL" id="CP058608">
    <property type="protein sequence ID" value="QLG73201.1"/>
    <property type="molecule type" value="Genomic_DNA"/>
</dbReference>
<feature type="compositionally biased region" description="Acidic residues" evidence="11">
    <location>
        <begin position="457"/>
        <end position="477"/>
    </location>
</feature>
<feature type="region of interest" description="Disordered" evidence="11">
    <location>
        <begin position="116"/>
        <end position="156"/>
    </location>
</feature>
<organism evidence="14 15">
    <name type="scientific">Zygotorulaspora mrakii</name>
    <name type="common">Zygosaccharomyces mrakii</name>
    <dbReference type="NCBI Taxonomy" id="42260"/>
    <lineage>
        <taxon>Eukaryota</taxon>
        <taxon>Fungi</taxon>
        <taxon>Dikarya</taxon>
        <taxon>Ascomycota</taxon>
        <taxon>Saccharomycotina</taxon>
        <taxon>Saccharomycetes</taxon>
        <taxon>Saccharomycetales</taxon>
        <taxon>Saccharomycetaceae</taxon>
        <taxon>Zygotorulaspora</taxon>
    </lineage>
</organism>
<dbReference type="AlphaFoldDB" id="A0A7H9B3G6"/>
<dbReference type="Gene3D" id="3.40.50.300">
    <property type="entry name" value="P-loop containing nucleotide triphosphate hydrolases"/>
    <property type="match status" value="1"/>
</dbReference>
<evidence type="ECO:0000313" key="15">
    <source>
        <dbReference type="Proteomes" id="UP000509704"/>
    </source>
</evidence>
<dbReference type="InterPro" id="IPR000330">
    <property type="entry name" value="SNF2_N"/>
</dbReference>
<dbReference type="InterPro" id="IPR014001">
    <property type="entry name" value="Helicase_ATP-bd"/>
</dbReference>
<keyword evidence="6" id="KW-0347">Helicase</keyword>
<feature type="domain" description="Helicase ATP-binding" evidence="12">
    <location>
        <begin position="526"/>
        <end position="694"/>
    </location>
</feature>